<sequence>MGGKLIVLSGPSGVGKSTVVKGVMARSQTLQFSVSATTRPMRPGEVDGKNYFFVSRDQFRQMIEQQALLEYAQYVGNYYGTPEAPLNEALEAGRDVLLDIEVQGALRVKARRPDAILIFMLAPSFRDIEARLFGRGDTAPELIRERLERARWEYTQAGQYDYLVVNDNVDKAVSEILSIIEAEKCKTSERLHLLKEEL</sequence>
<dbReference type="InterPro" id="IPR027417">
    <property type="entry name" value="P-loop_NTPase"/>
</dbReference>
<evidence type="ECO:0000256" key="5">
    <source>
        <dbReference type="ARBA" id="ARBA00022679"/>
    </source>
</evidence>
<dbReference type="SMART" id="SM00072">
    <property type="entry name" value="GuKc"/>
    <property type="match status" value="1"/>
</dbReference>
<dbReference type="InterPro" id="IPR008145">
    <property type="entry name" value="GK/Ca_channel_bsu"/>
</dbReference>
<evidence type="ECO:0000256" key="7">
    <source>
        <dbReference type="ARBA" id="ARBA00022777"/>
    </source>
</evidence>
<keyword evidence="8 11" id="KW-0067">ATP-binding</keyword>
<evidence type="ECO:0000256" key="2">
    <source>
        <dbReference type="ARBA" id="ARBA00005790"/>
    </source>
</evidence>
<name>A0A9D1CPB3_9FIRM</name>
<accession>A0A9D1CPB3</accession>
<dbReference type="Gene3D" id="3.40.50.300">
    <property type="entry name" value="P-loop containing nucleotide triphosphate hydrolases"/>
    <property type="match status" value="2"/>
</dbReference>
<evidence type="ECO:0000256" key="1">
    <source>
        <dbReference type="ARBA" id="ARBA00003531"/>
    </source>
</evidence>
<evidence type="ECO:0000256" key="9">
    <source>
        <dbReference type="ARBA" id="ARBA00030128"/>
    </source>
</evidence>
<evidence type="ECO:0000313" key="14">
    <source>
        <dbReference type="Proteomes" id="UP000886874"/>
    </source>
</evidence>
<keyword evidence="7 11" id="KW-0418">Kinase</keyword>
<dbReference type="EC" id="2.7.4.8" evidence="3 11"/>
<dbReference type="InterPro" id="IPR008144">
    <property type="entry name" value="Guanylate_kin-like_dom"/>
</dbReference>
<evidence type="ECO:0000313" key="13">
    <source>
        <dbReference type="EMBL" id="HIQ70222.1"/>
    </source>
</evidence>
<dbReference type="Gene3D" id="3.30.63.10">
    <property type="entry name" value="Guanylate Kinase phosphate binding domain"/>
    <property type="match status" value="1"/>
</dbReference>
<reference evidence="13" key="2">
    <citation type="journal article" date="2021" name="PeerJ">
        <title>Extensive microbial diversity within the chicken gut microbiome revealed by metagenomics and culture.</title>
        <authorList>
            <person name="Gilroy R."/>
            <person name="Ravi A."/>
            <person name="Getino M."/>
            <person name="Pursley I."/>
            <person name="Horton D.L."/>
            <person name="Alikhan N.F."/>
            <person name="Baker D."/>
            <person name="Gharbi K."/>
            <person name="Hall N."/>
            <person name="Watson M."/>
            <person name="Adriaenssens E.M."/>
            <person name="Foster-Nyarko E."/>
            <person name="Jarju S."/>
            <person name="Secka A."/>
            <person name="Antonio M."/>
            <person name="Oren A."/>
            <person name="Chaudhuri R.R."/>
            <person name="La Ragione R."/>
            <person name="Hildebrand F."/>
            <person name="Pallen M.J."/>
        </authorList>
    </citation>
    <scope>NUCLEOTIDE SEQUENCE</scope>
    <source>
        <strain evidence="13">ChiSjej2B20-13462</strain>
    </source>
</reference>
<protein>
    <recommendedName>
        <fullName evidence="4 11">Guanylate kinase</fullName>
        <ecNumber evidence="3 11">2.7.4.8</ecNumber>
    </recommendedName>
    <alternativeName>
        <fullName evidence="9 11">GMP kinase</fullName>
    </alternativeName>
</protein>
<organism evidence="13 14">
    <name type="scientific">Candidatus Avoscillospira stercorigallinarum</name>
    <dbReference type="NCBI Taxonomy" id="2840708"/>
    <lineage>
        <taxon>Bacteria</taxon>
        <taxon>Bacillati</taxon>
        <taxon>Bacillota</taxon>
        <taxon>Clostridia</taxon>
        <taxon>Eubacteriales</taxon>
        <taxon>Oscillospiraceae</taxon>
        <taxon>Oscillospiraceae incertae sedis</taxon>
        <taxon>Candidatus Avoscillospira</taxon>
    </lineage>
</organism>
<dbReference type="SUPFAM" id="SSF52540">
    <property type="entry name" value="P-loop containing nucleoside triphosphate hydrolases"/>
    <property type="match status" value="1"/>
</dbReference>
<keyword evidence="11" id="KW-0963">Cytoplasm</keyword>
<reference evidence="13" key="1">
    <citation type="submission" date="2020-10" db="EMBL/GenBank/DDBJ databases">
        <authorList>
            <person name="Gilroy R."/>
        </authorList>
    </citation>
    <scope>NUCLEOTIDE SEQUENCE</scope>
    <source>
        <strain evidence="13">ChiSjej2B20-13462</strain>
    </source>
</reference>
<evidence type="ECO:0000256" key="8">
    <source>
        <dbReference type="ARBA" id="ARBA00022840"/>
    </source>
</evidence>
<proteinExistence type="inferred from homology"/>
<comment type="catalytic activity">
    <reaction evidence="10 11">
        <text>GMP + ATP = GDP + ADP</text>
        <dbReference type="Rhea" id="RHEA:20780"/>
        <dbReference type="ChEBI" id="CHEBI:30616"/>
        <dbReference type="ChEBI" id="CHEBI:58115"/>
        <dbReference type="ChEBI" id="CHEBI:58189"/>
        <dbReference type="ChEBI" id="CHEBI:456216"/>
        <dbReference type="EC" id="2.7.4.8"/>
    </reaction>
</comment>
<dbReference type="Proteomes" id="UP000886874">
    <property type="component" value="Unassembled WGS sequence"/>
</dbReference>
<comment type="function">
    <text evidence="1 11">Essential for recycling GMP and indirectly, cGMP.</text>
</comment>
<keyword evidence="5 11" id="KW-0808">Transferase</keyword>
<feature type="domain" description="Guanylate kinase-like" evidence="12">
    <location>
        <begin position="3"/>
        <end position="181"/>
    </location>
</feature>
<evidence type="ECO:0000256" key="4">
    <source>
        <dbReference type="ARBA" id="ARBA00016296"/>
    </source>
</evidence>
<dbReference type="FunFam" id="3.30.63.10:FF:000002">
    <property type="entry name" value="Guanylate kinase 1"/>
    <property type="match status" value="1"/>
</dbReference>
<evidence type="ECO:0000256" key="11">
    <source>
        <dbReference type="HAMAP-Rule" id="MF_00328"/>
    </source>
</evidence>
<comment type="caution">
    <text evidence="13">The sequence shown here is derived from an EMBL/GenBank/DDBJ whole genome shotgun (WGS) entry which is preliminary data.</text>
</comment>
<dbReference type="InterPro" id="IPR020590">
    <property type="entry name" value="Guanylate_kinase_CS"/>
</dbReference>
<dbReference type="PROSITE" id="PS50052">
    <property type="entry name" value="GUANYLATE_KINASE_2"/>
    <property type="match status" value="1"/>
</dbReference>
<dbReference type="PANTHER" id="PTHR23117">
    <property type="entry name" value="GUANYLATE KINASE-RELATED"/>
    <property type="match status" value="1"/>
</dbReference>
<evidence type="ECO:0000259" key="12">
    <source>
        <dbReference type="PROSITE" id="PS50052"/>
    </source>
</evidence>
<dbReference type="GO" id="GO:0005829">
    <property type="term" value="C:cytosol"/>
    <property type="evidence" value="ECO:0007669"/>
    <property type="project" value="TreeGrafter"/>
</dbReference>
<keyword evidence="6 11" id="KW-0547">Nucleotide-binding</keyword>
<dbReference type="CDD" id="cd00071">
    <property type="entry name" value="GMPK"/>
    <property type="match status" value="1"/>
</dbReference>
<dbReference type="PROSITE" id="PS00856">
    <property type="entry name" value="GUANYLATE_KINASE_1"/>
    <property type="match status" value="1"/>
</dbReference>
<dbReference type="GO" id="GO:0004385">
    <property type="term" value="F:GMP kinase activity"/>
    <property type="evidence" value="ECO:0007669"/>
    <property type="project" value="UniProtKB-UniRule"/>
</dbReference>
<evidence type="ECO:0000256" key="6">
    <source>
        <dbReference type="ARBA" id="ARBA00022741"/>
    </source>
</evidence>
<comment type="subcellular location">
    <subcellularLocation>
        <location evidence="11">Cytoplasm</location>
    </subcellularLocation>
</comment>
<feature type="binding site" evidence="11">
    <location>
        <begin position="10"/>
        <end position="17"/>
    </location>
    <ligand>
        <name>ATP</name>
        <dbReference type="ChEBI" id="CHEBI:30616"/>
    </ligand>
</feature>
<dbReference type="EMBL" id="DVFN01000110">
    <property type="protein sequence ID" value="HIQ70222.1"/>
    <property type="molecule type" value="Genomic_DNA"/>
</dbReference>
<evidence type="ECO:0000256" key="10">
    <source>
        <dbReference type="ARBA" id="ARBA00048594"/>
    </source>
</evidence>
<dbReference type="PANTHER" id="PTHR23117:SF13">
    <property type="entry name" value="GUANYLATE KINASE"/>
    <property type="match status" value="1"/>
</dbReference>
<dbReference type="Pfam" id="PF00625">
    <property type="entry name" value="Guanylate_kin"/>
    <property type="match status" value="1"/>
</dbReference>
<evidence type="ECO:0000256" key="3">
    <source>
        <dbReference type="ARBA" id="ARBA00012961"/>
    </source>
</evidence>
<gene>
    <name evidence="11 13" type="primary">gmk</name>
    <name evidence="13" type="ORF">IAA67_07835</name>
</gene>
<comment type="similarity">
    <text evidence="2 11">Belongs to the guanylate kinase family.</text>
</comment>
<dbReference type="AlphaFoldDB" id="A0A9D1CPB3"/>
<dbReference type="NCBIfam" id="TIGR03263">
    <property type="entry name" value="guanyl_kin"/>
    <property type="match status" value="1"/>
</dbReference>
<dbReference type="GO" id="GO:0005524">
    <property type="term" value="F:ATP binding"/>
    <property type="evidence" value="ECO:0007669"/>
    <property type="project" value="UniProtKB-UniRule"/>
</dbReference>
<dbReference type="HAMAP" id="MF_00328">
    <property type="entry name" value="Guanylate_kinase"/>
    <property type="match status" value="1"/>
</dbReference>
<dbReference type="InterPro" id="IPR017665">
    <property type="entry name" value="Guanylate_kinase"/>
</dbReference>